<dbReference type="RefSeq" id="WP_146867739.1">
    <property type="nucleotide sequence ID" value="NZ_BAMW01000116.1"/>
</dbReference>
<reference evidence="2 4" key="2">
    <citation type="submission" date="2019-07" db="EMBL/GenBank/DDBJ databases">
        <title>Whole genome shotgun sequence of Acetobacter indonesiensis NBRC 16471.</title>
        <authorList>
            <person name="Hosoyama A."/>
            <person name="Uohara A."/>
            <person name="Ohji S."/>
            <person name="Ichikawa N."/>
        </authorList>
    </citation>
    <scope>NUCLEOTIDE SEQUENCE [LARGE SCALE GENOMIC DNA]</scope>
    <source>
        <strain evidence="2 4">NBRC 16471</strain>
    </source>
</reference>
<sequence>MIIRCGLKCDTCGTVIAVRIGMGQGVEQDHTINCIECNEPISFGMKVNYTEISTDVFAIDGCSIVETPPFGASPVINVDANFVILGDMVNKDIMFHRIIQTRRMMEAAEKFGPLAVRQFDIHAPRHPIADYLSEWKQVKKAVSLSCNGKEKLADKKVKSGSDEYYANDPLDGPTDWFFRFTLKFLGQKYNSFFHRITNEISSITNAHNCRTLIDHYATTMVKMRFQRYREIYTDFFSKYSQFSQVLFQAALGLPPSDDMVATSVQFDIVKSFYGDAFEVFAGSVDFLAMLNNVKSGREYDQFSTIDLGKYLKLDNASKFNPFSGNAVFISLCEERDNQIRNASHHKGIQIDAGGLTLRYRSGKGGSGDEQEMTYSSYLYRSVCIFFQICVLAATELVFCEAHKIDLPFD</sequence>
<dbReference type="Proteomes" id="UP000032673">
    <property type="component" value="Unassembled WGS sequence"/>
</dbReference>
<evidence type="ECO:0000313" key="2">
    <source>
        <dbReference type="EMBL" id="GEN04879.1"/>
    </source>
</evidence>
<comment type="caution">
    <text evidence="2">The sequence shown here is derived from an EMBL/GenBank/DDBJ whole genome shotgun (WGS) entry which is preliminary data.</text>
</comment>
<protein>
    <submittedName>
        <fullName evidence="2">Uncharacterized protein</fullName>
    </submittedName>
</protein>
<keyword evidence="3" id="KW-1185">Reference proteome</keyword>
<evidence type="ECO:0000313" key="3">
    <source>
        <dbReference type="Proteomes" id="UP000032673"/>
    </source>
</evidence>
<reference evidence="1 3" key="1">
    <citation type="submission" date="2012-11" db="EMBL/GenBank/DDBJ databases">
        <title>Whole genome sequence of Acetobacter indonesiensis 5H-1.</title>
        <authorList>
            <person name="Azuma Y."/>
            <person name="Higashiura N."/>
            <person name="Hirakawa H."/>
            <person name="Matsushita K."/>
        </authorList>
    </citation>
    <scope>NUCLEOTIDE SEQUENCE [LARGE SCALE GENOMIC DNA]</scope>
    <source>
        <strain evidence="1 3">5H-1</strain>
    </source>
</reference>
<dbReference type="EMBL" id="BJXQ01000035">
    <property type="protein sequence ID" value="GEN04879.1"/>
    <property type="molecule type" value="Genomic_DNA"/>
</dbReference>
<gene>
    <name evidence="1" type="ORF">Abin_127_001</name>
    <name evidence="2" type="ORF">AIN02nite_29040</name>
</gene>
<accession>A0A6N3TAI9</accession>
<evidence type="ECO:0000313" key="1">
    <source>
        <dbReference type="EMBL" id="GAN64705.1"/>
    </source>
</evidence>
<organism evidence="2 4">
    <name type="scientific">Acetobacter indonesiensis</name>
    <dbReference type="NCBI Taxonomy" id="104101"/>
    <lineage>
        <taxon>Bacteria</taxon>
        <taxon>Pseudomonadati</taxon>
        <taxon>Pseudomonadota</taxon>
        <taxon>Alphaproteobacteria</taxon>
        <taxon>Acetobacterales</taxon>
        <taxon>Acetobacteraceae</taxon>
        <taxon>Acetobacter</taxon>
    </lineage>
</organism>
<proteinExistence type="predicted"/>
<dbReference type="EMBL" id="BAMW01000116">
    <property type="protein sequence ID" value="GAN64705.1"/>
    <property type="molecule type" value="Genomic_DNA"/>
</dbReference>
<name>A0A6N3TAI9_9PROT</name>
<dbReference type="Proteomes" id="UP000321104">
    <property type="component" value="Unassembled WGS sequence"/>
</dbReference>
<evidence type="ECO:0000313" key="4">
    <source>
        <dbReference type="Proteomes" id="UP000321104"/>
    </source>
</evidence>
<dbReference type="AlphaFoldDB" id="A0A6N3TAI9"/>